<organism evidence="2 3">
    <name type="scientific">Streptomyces indiaensis</name>
    <dbReference type="NCBI Taxonomy" id="284033"/>
    <lineage>
        <taxon>Bacteria</taxon>
        <taxon>Bacillati</taxon>
        <taxon>Actinomycetota</taxon>
        <taxon>Actinomycetes</taxon>
        <taxon>Kitasatosporales</taxon>
        <taxon>Streptomycetaceae</taxon>
        <taxon>Streptomyces</taxon>
    </lineage>
</organism>
<sequence length="75" mass="8569">MTDHTTEDEYTRDDALLDEILARAEEGVLETLSSRVDPDAGLADIFFRHPLRSTSRRTRRRAAQETGQAKEARRP</sequence>
<dbReference type="RefSeq" id="WP_234846622.1">
    <property type="nucleotide sequence ID" value="NZ_BAAART010000070.1"/>
</dbReference>
<protein>
    <submittedName>
        <fullName evidence="2">Uncharacterized protein</fullName>
    </submittedName>
</protein>
<evidence type="ECO:0000256" key="1">
    <source>
        <dbReference type="SAM" id="MobiDB-lite"/>
    </source>
</evidence>
<dbReference type="Proteomes" id="UP001501474">
    <property type="component" value="Unassembled WGS sequence"/>
</dbReference>
<proteinExistence type="predicted"/>
<dbReference type="EMBL" id="BAAART010000070">
    <property type="protein sequence ID" value="GAA2236223.1"/>
    <property type="molecule type" value="Genomic_DNA"/>
</dbReference>
<evidence type="ECO:0000313" key="2">
    <source>
        <dbReference type="EMBL" id="GAA2236223.1"/>
    </source>
</evidence>
<gene>
    <name evidence="2" type="ORF">GCM10010104_33830</name>
</gene>
<evidence type="ECO:0000313" key="3">
    <source>
        <dbReference type="Proteomes" id="UP001501474"/>
    </source>
</evidence>
<comment type="caution">
    <text evidence="2">The sequence shown here is derived from an EMBL/GenBank/DDBJ whole genome shotgun (WGS) entry which is preliminary data.</text>
</comment>
<feature type="region of interest" description="Disordered" evidence="1">
    <location>
        <begin position="53"/>
        <end position="75"/>
    </location>
</feature>
<accession>A0ABN3DMD4</accession>
<reference evidence="2 3" key="1">
    <citation type="journal article" date="2019" name="Int. J. Syst. Evol. Microbiol.">
        <title>The Global Catalogue of Microorganisms (GCM) 10K type strain sequencing project: providing services to taxonomists for standard genome sequencing and annotation.</title>
        <authorList>
            <consortium name="The Broad Institute Genomics Platform"/>
            <consortium name="The Broad Institute Genome Sequencing Center for Infectious Disease"/>
            <person name="Wu L."/>
            <person name="Ma J."/>
        </authorList>
    </citation>
    <scope>NUCLEOTIDE SEQUENCE [LARGE SCALE GENOMIC DNA]</scope>
    <source>
        <strain evidence="2 3">JCM 3053</strain>
    </source>
</reference>
<name>A0ABN3DMD4_9ACTN</name>
<keyword evidence="3" id="KW-1185">Reference proteome</keyword>